<evidence type="ECO:0000256" key="1">
    <source>
        <dbReference type="SAM" id="MobiDB-lite"/>
    </source>
</evidence>
<gene>
    <name evidence="2" type="ORF">METZ01_LOCUS3966</name>
</gene>
<evidence type="ECO:0000313" key="2">
    <source>
        <dbReference type="EMBL" id="SUZ51112.1"/>
    </source>
</evidence>
<sequence length="22" mass="2420">SSTARPSPWTPWSRPPGTRTPP</sequence>
<name>A0A381N942_9ZZZZ</name>
<organism evidence="2">
    <name type="scientific">marine metagenome</name>
    <dbReference type="NCBI Taxonomy" id="408172"/>
    <lineage>
        <taxon>unclassified sequences</taxon>
        <taxon>metagenomes</taxon>
        <taxon>ecological metagenomes</taxon>
    </lineage>
</organism>
<accession>A0A381N942</accession>
<dbReference type="EMBL" id="UINC01000206">
    <property type="protein sequence ID" value="SUZ51112.1"/>
    <property type="molecule type" value="Genomic_DNA"/>
</dbReference>
<feature type="non-terminal residue" evidence="2">
    <location>
        <position position="1"/>
    </location>
</feature>
<feature type="region of interest" description="Disordered" evidence="1">
    <location>
        <begin position="1"/>
        <end position="22"/>
    </location>
</feature>
<protein>
    <submittedName>
        <fullName evidence="2">Uncharacterized protein</fullName>
    </submittedName>
</protein>
<proteinExistence type="predicted"/>
<feature type="non-terminal residue" evidence="2">
    <location>
        <position position="22"/>
    </location>
</feature>
<reference evidence="2" key="1">
    <citation type="submission" date="2018-05" db="EMBL/GenBank/DDBJ databases">
        <authorList>
            <person name="Lanie J.A."/>
            <person name="Ng W.-L."/>
            <person name="Kazmierczak K.M."/>
            <person name="Andrzejewski T.M."/>
            <person name="Davidsen T.M."/>
            <person name="Wayne K.J."/>
            <person name="Tettelin H."/>
            <person name="Glass J.I."/>
            <person name="Rusch D."/>
            <person name="Podicherti R."/>
            <person name="Tsui H.-C.T."/>
            <person name="Winkler M.E."/>
        </authorList>
    </citation>
    <scope>NUCLEOTIDE SEQUENCE</scope>
</reference>
<dbReference type="AlphaFoldDB" id="A0A381N942"/>